<reference evidence="3 4" key="1">
    <citation type="journal article" date="2016" name="PLoS Pathog.">
        <title>Biosynthesis of antibiotic leucinostatins in bio-control fungus Purpureocillium lilacinum and their inhibition on phytophthora revealed by genome mining.</title>
        <authorList>
            <person name="Wang G."/>
            <person name="Liu Z."/>
            <person name="Lin R."/>
            <person name="Li E."/>
            <person name="Mao Z."/>
            <person name="Ling J."/>
            <person name="Yang Y."/>
            <person name="Yin W.B."/>
            <person name="Xie B."/>
        </authorList>
    </citation>
    <scope>NUCLEOTIDE SEQUENCE [LARGE SCALE GENOMIC DNA]</scope>
    <source>
        <strain evidence="3">170</strain>
    </source>
</reference>
<dbReference type="GeneID" id="28848548"/>
<evidence type="ECO:0000313" key="4">
    <source>
        <dbReference type="Proteomes" id="UP000078397"/>
    </source>
</evidence>
<dbReference type="RefSeq" id="XP_018146103.1">
    <property type="nucleotide sequence ID" value="XM_018284554.1"/>
</dbReference>
<dbReference type="InterPro" id="IPR058329">
    <property type="entry name" value="Arp1_N"/>
</dbReference>
<accession>A0A179FW00</accession>
<protein>
    <submittedName>
        <fullName evidence="3">Amidase</fullName>
    </submittedName>
</protein>
<dbReference type="AlphaFoldDB" id="A0A179FW00"/>
<dbReference type="STRING" id="1380566.A0A179FW00"/>
<evidence type="ECO:0000313" key="3">
    <source>
        <dbReference type="EMBL" id="OAQ69253.1"/>
    </source>
</evidence>
<evidence type="ECO:0000259" key="2">
    <source>
        <dbReference type="Pfam" id="PF26053"/>
    </source>
</evidence>
<feature type="domain" description="Amidase" evidence="1">
    <location>
        <begin position="205"/>
        <end position="602"/>
    </location>
</feature>
<dbReference type="Pfam" id="PF26053">
    <property type="entry name" value="DUF8016"/>
    <property type="match status" value="1"/>
</dbReference>
<comment type="caution">
    <text evidence="3">The sequence shown here is derived from an EMBL/GenBank/DDBJ whole genome shotgun (WGS) entry which is preliminary data.</text>
</comment>
<dbReference type="InterPro" id="IPR036928">
    <property type="entry name" value="AS_sf"/>
</dbReference>
<dbReference type="PANTHER" id="PTHR46310:SF7">
    <property type="entry name" value="AMIDASE 1"/>
    <property type="match status" value="1"/>
</dbReference>
<dbReference type="OrthoDB" id="5423360at2759"/>
<keyword evidence="4" id="KW-1185">Reference proteome</keyword>
<name>A0A179FW00_METCM</name>
<dbReference type="EMBL" id="LSBJ02000003">
    <property type="protein sequence ID" value="OAQ69253.1"/>
    <property type="molecule type" value="Genomic_DNA"/>
</dbReference>
<evidence type="ECO:0000259" key="1">
    <source>
        <dbReference type="Pfam" id="PF01425"/>
    </source>
</evidence>
<proteinExistence type="predicted"/>
<sequence>MNLRSKLPPMTTAPSNLQVEETVNAGDAEYLLVPNSENFLSALYENPHGPALQAVKNASYSLVLVYLVGSDRVISKSKLMKFRSTVLENDDVFHPDFLTNVILFGSNSTDASLDTDACQLLDEWTKNWHFLKGSLEAKVKPGPYVFAGGKTWQPWKIYHDFNACFMKTFKPSSDGSGNLLTLDSTQAGINGRVIVPSRSYFKPSASQPLDGARISVKDNIDIAGHRTTLCNRAWEDLYPPKSKNAACVQTLIDAGAIIVGKVKLQAMIMREEPLECVEFTAPFNPRGDGYQVPSGSSHASAAGVASYDWLDFSFGSDTNGSGRKPAHYNGCHSIRPSTGIMDTSGVVGQFDKFDMPVFFGRDITRFHDFISVWYGNSPMLKAPKQAPVRILYPLDYLPTINEAQSAVINRFVEGLEATFNVKRTEISLAEQWKTDLPDGPEHDDIAKYLELAGGYPYYRDSYLHLEDFRKVYQTKYGKPPFVHRAMHWQWDVSKTISLEERDYYWNRSETYRKWLLENIFDAQSDTITVMIFPIEVGKPSYRDSTPPPFAMLSGYSSLNMSPMMRAPEVTVIAGQTTFDSIVTKRREPYPIGVSVIGAPGTDLILVDMATKGMRAAMDPCLYGTFKVYSNESGTRGKLE</sequence>
<dbReference type="InterPro" id="IPR023631">
    <property type="entry name" value="Amidase_dom"/>
</dbReference>
<dbReference type="Pfam" id="PF01425">
    <property type="entry name" value="Amidase"/>
    <property type="match status" value="1"/>
</dbReference>
<gene>
    <name evidence="3" type="ORF">VFPPC_05344</name>
</gene>
<dbReference type="SUPFAM" id="SSF75304">
    <property type="entry name" value="Amidase signature (AS) enzymes"/>
    <property type="match status" value="1"/>
</dbReference>
<dbReference type="KEGG" id="pchm:VFPPC_05344"/>
<dbReference type="Proteomes" id="UP000078397">
    <property type="component" value="Unassembled WGS sequence"/>
</dbReference>
<organism evidence="3 4">
    <name type="scientific">Pochonia chlamydosporia 170</name>
    <dbReference type="NCBI Taxonomy" id="1380566"/>
    <lineage>
        <taxon>Eukaryota</taxon>
        <taxon>Fungi</taxon>
        <taxon>Dikarya</taxon>
        <taxon>Ascomycota</taxon>
        <taxon>Pezizomycotina</taxon>
        <taxon>Sordariomycetes</taxon>
        <taxon>Hypocreomycetidae</taxon>
        <taxon>Hypocreales</taxon>
        <taxon>Clavicipitaceae</taxon>
        <taxon>Pochonia</taxon>
    </lineage>
</organism>
<dbReference type="Gene3D" id="3.90.1300.10">
    <property type="entry name" value="Amidase signature (AS) domain"/>
    <property type="match status" value="1"/>
</dbReference>
<dbReference type="PANTHER" id="PTHR46310">
    <property type="entry name" value="AMIDASE 1"/>
    <property type="match status" value="1"/>
</dbReference>
<feature type="domain" description="Scytalone dehydratase-like protein Arp1 N-terminal" evidence="2">
    <location>
        <begin position="68"/>
        <end position="136"/>
    </location>
</feature>